<dbReference type="eggNOG" id="COG0598">
    <property type="taxonomic scope" value="Bacteria"/>
</dbReference>
<proteinExistence type="inferred from homology"/>
<dbReference type="PANTHER" id="PTHR46494">
    <property type="entry name" value="CORA FAMILY METAL ION TRANSPORTER (EUROFUNG)"/>
    <property type="match status" value="1"/>
</dbReference>
<keyword evidence="10" id="KW-1185">Reference proteome</keyword>
<dbReference type="InterPro" id="IPR045861">
    <property type="entry name" value="CorA_cytoplasmic_dom"/>
</dbReference>
<evidence type="ECO:0000256" key="7">
    <source>
        <dbReference type="ARBA" id="ARBA00023136"/>
    </source>
</evidence>
<dbReference type="Gene3D" id="3.30.460.20">
    <property type="entry name" value="CorA soluble domain-like"/>
    <property type="match status" value="1"/>
</dbReference>
<keyword evidence="6 8" id="KW-1133">Transmembrane helix</keyword>
<feature type="transmembrane region" description="Helical" evidence="8">
    <location>
        <begin position="337"/>
        <end position="357"/>
    </location>
</feature>
<dbReference type="InterPro" id="IPR002523">
    <property type="entry name" value="MgTranspt_CorA/ZnTranspt_ZntB"/>
</dbReference>
<sequence>MARKIPSKIGLKVRKPRQRRRKIGKAPGTITYLGERSGGTSSIDLLVYNEDTYEKSTLERLEDLEKTPGGTTQLVNVVGLSDESVMSRLGQMAALNALTVEDIVNTEQRPKIDEYEGYIFGVFKMLYLNGDKKIVKEHVALVLQQDRVYVFQEIAEDVFDGVRQRLEAHTGRIRSRGADYLFFALLDALVDNYFLVLEVTEDKLDALEDEVYLKPNSETAFRIQQLRKEIISLRGWIAPVRDLITRLIESDSPMITKDTRLFLRDALDHANEIHETLQLQREMAFSLMDMYMSSVSNRMNEVMKVLTIMASIFIPLTFIAGIYGMNFEYMPELQWRYGYFAVWGVMGVIFIALIVYFRRKGWL</sequence>
<dbReference type="SUPFAM" id="SSF144083">
    <property type="entry name" value="Magnesium transport protein CorA, transmembrane region"/>
    <property type="match status" value="1"/>
</dbReference>
<evidence type="ECO:0000256" key="5">
    <source>
        <dbReference type="ARBA" id="ARBA00022692"/>
    </source>
</evidence>
<dbReference type="CDD" id="cd12828">
    <property type="entry name" value="TmCorA-like_1"/>
    <property type="match status" value="1"/>
</dbReference>
<evidence type="ECO:0000256" key="3">
    <source>
        <dbReference type="ARBA" id="ARBA00022448"/>
    </source>
</evidence>
<dbReference type="GO" id="GO:0015095">
    <property type="term" value="F:magnesium ion transmembrane transporter activity"/>
    <property type="evidence" value="ECO:0007669"/>
    <property type="project" value="UniProtKB-UniRule"/>
</dbReference>
<dbReference type="FunFam" id="1.20.58.340:FF:000012">
    <property type="entry name" value="Magnesium transport protein CorA"/>
    <property type="match status" value="1"/>
</dbReference>
<keyword evidence="7 8" id="KW-0472">Membrane</keyword>
<evidence type="ECO:0000256" key="6">
    <source>
        <dbReference type="ARBA" id="ARBA00022989"/>
    </source>
</evidence>
<keyword evidence="3 8" id="KW-0813">Transport</keyword>
<dbReference type="GO" id="GO:0005886">
    <property type="term" value="C:plasma membrane"/>
    <property type="evidence" value="ECO:0007669"/>
    <property type="project" value="UniProtKB-SubCell"/>
</dbReference>
<dbReference type="RefSeq" id="WP_015754981.1">
    <property type="nucleotide sequence ID" value="NC_013222.1"/>
</dbReference>
<reference evidence="9 10" key="1">
    <citation type="journal article" date="2009" name="J. Bacteriol.">
        <title>Complete genome sequence of Robiginitalea biformata HTCC2501.</title>
        <authorList>
            <person name="Oh H.M."/>
            <person name="Giovannoni S.J."/>
            <person name="Lee K."/>
            <person name="Ferriera S."/>
            <person name="Johnson J."/>
            <person name="Cho J.C."/>
        </authorList>
    </citation>
    <scope>NUCLEOTIDE SEQUENCE [LARGE SCALE GENOMIC DNA]</scope>
    <source>
        <strain evidence="10">ATCC BAA-864 / HTCC2501 / KCTC 12146</strain>
    </source>
</reference>
<dbReference type="OrthoDB" id="9803416at2"/>
<evidence type="ECO:0000313" key="10">
    <source>
        <dbReference type="Proteomes" id="UP000009049"/>
    </source>
</evidence>
<evidence type="ECO:0000256" key="2">
    <source>
        <dbReference type="ARBA" id="ARBA00009765"/>
    </source>
</evidence>
<dbReference type="NCBIfam" id="TIGR00383">
    <property type="entry name" value="corA"/>
    <property type="match status" value="1"/>
</dbReference>
<dbReference type="AlphaFoldDB" id="A4CLB6"/>
<dbReference type="Gene3D" id="1.20.58.340">
    <property type="entry name" value="Magnesium transport protein CorA, transmembrane region"/>
    <property type="match status" value="2"/>
</dbReference>
<dbReference type="KEGG" id="rbi:RB2501_15094"/>
<dbReference type="PANTHER" id="PTHR46494:SF1">
    <property type="entry name" value="CORA FAMILY METAL ION TRANSPORTER (EUROFUNG)"/>
    <property type="match status" value="1"/>
</dbReference>
<dbReference type="InterPro" id="IPR004488">
    <property type="entry name" value="Mg/Co-transport_prot_CorA"/>
</dbReference>
<organism evidence="9 10">
    <name type="scientific">Robiginitalea biformata (strain ATCC BAA-864 / DSM 15991 / KCTC 12146 / HTCC2501)</name>
    <dbReference type="NCBI Taxonomy" id="313596"/>
    <lineage>
        <taxon>Bacteria</taxon>
        <taxon>Pseudomonadati</taxon>
        <taxon>Bacteroidota</taxon>
        <taxon>Flavobacteriia</taxon>
        <taxon>Flavobacteriales</taxon>
        <taxon>Flavobacteriaceae</taxon>
        <taxon>Robiginitalea</taxon>
    </lineage>
</organism>
<name>A4CLB6_ROBBH</name>
<dbReference type="InterPro" id="IPR045863">
    <property type="entry name" value="CorA_TM1_TM2"/>
</dbReference>
<keyword evidence="8" id="KW-0406">Ion transport</keyword>
<dbReference type="SUPFAM" id="SSF143865">
    <property type="entry name" value="CorA soluble domain-like"/>
    <property type="match status" value="1"/>
</dbReference>
<dbReference type="GO" id="GO:0050897">
    <property type="term" value="F:cobalt ion binding"/>
    <property type="evidence" value="ECO:0007669"/>
    <property type="project" value="TreeGrafter"/>
</dbReference>
<gene>
    <name evidence="8" type="primary">corA</name>
    <name evidence="9" type="ordered locus">RB2501_15094</name>
</gene>
<dbReference type="GO" id="GO:0015087">
    <property type="term" value="F:cobalt ion transmembrane transporter activity"/>
    <property type="evidence" value="ECO:0007669"/>
    <property type="project" value="UniProtKB-UniRule"/>
</dbReference>
<dbReference type="STRING" id="313596.RB2501_15094"/>
<accession>A4CLB6</accession>
<dbReference type="Pfam" id="PF01544">
    <property type="entry name" value="CorA"/>
    <property type="match status" value="1"/>
</dbReference>
<evidence type="ECO:0000256" key="1">
    <source>
        <dbReference type="ARBA" id="ARBA00004651"/>
    </source>
</evidence>
<evidence type="ECO:0000256" key="8">
    <source>
        <dbReference type="RuleBase" id="RU362010"/>
    </source>
</evidence>
<keyword evidence="8" id="KW-0460">Magnesium</keyword>
<evidence type="ECO:0000313" key="9">
    <source>
        <dbReference type="EMBL" id="EAR15665.1"/>
    </source>
</evidence>
<comment type="function">
    <text evidence="8">Mediates influx of magnesium ions.</text>
</comment>
<keyword evidence="5 8" id="KW-0812">Transmembrane</keyword>
<feature type="transmembrane region" description="Helical" evidence="8">
    <location>
        <begin position="305"/>
        <end position="325"/>
    </location>
</feature>
<protein>
    <recommendedName>
        <fullName evidence="8">Magnesium transport protein CorA</fullName>
    </recommendedName>
</protein>
<comment type="similarity">
    <text evidence="2 8">Belongs to the CorA metal ion transporter (MIT) (TC 1.A.35) family.</text>
</comment>
<evidence type="ECO:0000256" key="4">
    <source>
        <dbReference type="ARBA" id="ARBA00022475"/>
    </source>
</evidence>
<keyword evidence="4 8" id="KW-1003">Cell membrane</keyword>
<dbReference type="GO" id="GO:0000287">
    <property type="term" value="F:magnesium ion binding"/>
    <property type="evidence" value="ECO:0007669"/>
    <property type="project" value="TreeGrafter"/>
</dbReference>
<dbReference type="EMBL" id="CP001712">
    <property type="protein sequence ID" value="EAR15665.1"/>
    <property type="molecule type" value="Genomic_DNA"/>
</dbReference>
<comment type="subcellular location">
    <subcellularLocation>
        <location evidence="1">Cell membrane</location>
        <topology evidence="1">Multi-pass membrane protein</topology>
    </subcellularLocation>
    <subcellularLocation>
        <location evidence="8">Membrane</location>
        <topology evidence="8">Multi-pass membrane protein</topology>
    </subcellularLocation>
</comment>
<dbReference type="HOGENOM" id="CLU_007127_0_0_10"/>
<dbReference type="Proteomes" id="UP000009049">
    <property type="component" value="Chromosome"/>
</dbReference>